<name>A0A1D3UD60_TANFO</name>
<dbReference type="AlphaFoldDB" id="A0A1D3UD60"/>
<dbReference type="Proteomes" id="UP000182057">
    <property type="component" value="Unassembled WGS sequence"/>
</dbReference>
<gene>
    <name evidence="1" type="ORF">TFUB20_00227</name>
</gene>
<evidence type="ECO:0000313" key="1">
    <source>
        <dbReference type="EMBL" id="SCQ18089.1"/>
    </source>
</evidence>
<proteinExistence type="predicted"/>
<protein>
    <submittedName>
        <fullName evidence="1">Uncharacterized protein</fullName>
    </submittedName>
</protein>
<accession>A0A1D3UD60</accession>
<dbReference type="EMBL" id="FMMM01000016">
    <property type="protein sequence ID" value="SCQ18089.1"/>
    <property type="molecule type" value="Genomic_DNA"/>
</dbReference>
<organism evidence="1 2">
    <name type="scientific">Tannerella forsythia</name>
    <name type="common">Bacteroides forsythus</name>
    <dbReference type="NCBI Taxonomy" id="28112"/>
    <lineage>
        <taxon>Bacteria</taxon>
        <taxon>Pseudomonadati</taxon>
        <taxon>Bacteroidota</taxon>
        <taxon>Bacteroidia</taxon>
        <taxon>Bacteroidales</taxon>
        <taxon>Tannerellaceae</taxon>
        <taxon>Tannerella</taxon>
    </lineage>
</organism>
<sequence length="60" mass="6994">MHIRSVFVHIFDACKVLCSQRGKTLFRIEFLIAILVFRSPTLKLLRAFHFGGCCLINRKK</sequence>
<evidence type="ECO:0000313" key="2">
    <source>
        <dbReference type="Proteomes" id="UP000182057"/>
    </source>
</evidence>
<reference evidence="1 2" key="1">
    <citation type="submission" date="2016-09" db="EMBL/GenBank/DDBJ databases">
        <authorList>
            <person name="Capua I."/>
            <person name="De Benedictis P."/>
            <person name="Joannis T."/>
            <person name="Lombin L.H."/>
            <person name="Cattoli G."/>
        </authorList>
    </citation>
    <scope>NUCLEOTIDE SEQUENCE [LARGE SCALE GENOMIC DNA]</scope>
    <source>
        <strain evidence="1 2">UB20</strain>
    </source>
</reference>